<evidence type="ECO:0000256" key="6">
    <source>
        <dbReference type="ARBA" id="ARBA00023015"/>
    </source>
</evidence>
<dbReference type="GO" id="GO:0000981">
    <property type="term" value="F:DNA-binding transcription factor activity, RNA polymerase II-specific"/>
    <property type="evidence" value="ECO:0007669"/>
    <property type="project" value="TreeGrafter"/>
</dbReference>
<feature type="compositionally biased region" description="Basic and acidic residues" evidence="12">
    <location>
        <begin position="846"/>
        <end position="871"/>
    </location>
</feature>
<dbReference type="PROSITE" id="PS00028">
    <property type="entry name" value="ZINC_FINGER_C2H2_1"/>
    <property type="match status" value="12"/>
</dbReference>
<dbReference type="EMBL" id="JAEPRE010000292">
    <property type="protein sequence ID" value="KAG2229256.1"/>
    <property type="molecule type" value="Genomic_DNA"/>
</dbReference>
<dbReference type="SMART" id="SM00355">
    <property type="entry name" value="ZnF_C2H2"/>
    <property type="match status" value="15"/>
</dbReference>
<evidence type="ECO:0000313" key="14">
    <source>
        <dbReference type="EMBL" id="KAG2229256.1"/>
    </source>
</evidence>
<accession>A0A8H7SHQ0</accession>
<keyword evidence="4 10" id="KW-0863">Zinc-finger</keyword>
<evidence type="ECO:0000256" key="4">
    <source>
        <dbReference type="ARBA" id="ARBA00022771"/>
    </source>
</evidence>
<dbReference type="Pfam" id="PF16622">
    <property type="entry name" value="zf-C2H2_11"/>
    <property type="match status" value="1"/>
</dbReference>
<evidence type="ECO:0000256" key="2">
    <source>
        <dbReference type="ARBA" id="ARBA00022723"/>
    </source>
</evidence>
<keyword evidence="5" id="KW-0862">Zinc</keyword>
<keyword evidence="15" id="KW-1185">Reference proteome</keyword>
<dbReference type="InterPro" id="IPR036236">
    <property type="entry name" value="Znf_C2H2_sf"/>
</dbReference>
<dbReference type="InterPro" id="IPR041697">
    <property type="entry name" value="Znf-C2H2_11"/>
</dbReference>
<dbReference type="SUPFAM" id="SSF57667">
    <property type="entry name" value="beta-beta-alpha zinc fingers"/>
    <property type="match status" value="1"/>
</dbReference>
<evidence type="ECO:0000259" key="13">
    <source>
        <dbReference type="PROSITE" id="PS50157"/>
    </source>
</evidence>
<dbReference type="Pfam" id="PF12874">
    <property type="entry name" value="zf-met"/>
    <property type="match status" value="1"/>
</dbReference>
<reference evidence="14" key="1">
    <citation type="submission" date="2021-01" db="EMBL/GenBank/DDBJ databases">
        <title>Metabolic potential, ecology and presence of endohyphal bacteria is reflected in genomic diversity of Mucoromycotina.</title>
        <authorList>
            <person name="Muszewska A."/>
            <person name="Okrasinska A."/>
            <person name="Steczkiewicz K."/>
            <person name="Drgas O."/>
            <person name="Orlowska M."/>
            <person name="Perlinska-Lenart U."/>
            <person name="Aleksandrzak-Piekarczyk T."/>
            <person name="Szatraj K."/>
            <person name="Zielenkiewicz U."/>
            <person name="Pilsyk S."/>
            <person name="Malc E."/>
            <person name="Mieczkowski P."/>
            <person name="Kruszewska J.S."/>
            <person name="Biernat P."/>
            <person name="Pawlowska J."/>
        </authorList>
    </citation>
    <scope>NUCLEOTIDE SEQUENCE</scope>
    <source>
        <strain evidence="14">WA0000018081</strain>
    </source>
</reference>
<feature type="domain" description="C2H2-type" evidence="13">
    <location>
        <begin position="686"/>
        <end position="714"/>
    </location>
</feature>
<protein>
    <recommendedName>
        <fullName evidence="13">C2H2-type domain-containing protein</fullName>
    </recommendedName>
</protein>
<dbReference type="PROSITE" id="PS50157">
    <property type="entry name" value="ZINC_FINGER_C2H2_2"/>
    <property type="match status" value="3"/>
</dbReference>
<keyword evidence="6" id="KW-0805">Transcription regulation</keyword>
<evidence type="ECO:0000256" key="7">
    <source>
        <dbReference type="ARBA" id="ARBA00023125"/>
    </source>
</evidence>
<dbReference type="Proteomes" id="UP000613177">
    <property type="component" value="Unassembled WGS sequence"/>
</dbReference>
<comment type="caution">
    <text evidence="14">The sequence shown here is derived from an EMBL/GenBank/DDBJ whole genome shotgun (WGS) entry which is preliminary data.</text>
</comment>
<feature type="coiled-coil region" evidence="11">
    <location>
        <begin position="306"/>
        <end position="358"/>
    </location>
</feature>
<dbReference type="PANTHER" id="PTHR24409">
    <property type="entry name" value="ZINC FINGER PROTEIN 142"/>
    <property type="match status" value="1"/>
</dbReference>
<evidence type="ECO:0000256" key="10">
    <source>
        <dbReference type="PROSITE-ProRule" id="PRU00042"/>
    </source>
</evidence>
<gene>
    <name evidence="14" type="ORF">INT48_002834</name>
</gene>
<organism evidence="14 15">
    <name type="scientific">Thamnidium elegans</name>
    <dbReference type="NCBI Taxonomy" id="101142"/>
    <lineage>
        <taxon>Eukaryota</taxon>
        <taxon>Fungi</taxon>
        <taxon>Fungi incertae sedis</taxon>
        <taxon>Mucoromycota</taxon>
        <taxon>Mucoromycotina</taxon>
        <taxon>Mucoromycetes</taxon>
        <taxon>Mucorales</taxon>
        <taxon>Mucorineae</taxon>
        <taxon>Mucoraceae</taxon>
        <taxon>Thamnidium</taxon>
    </lineage>
</organism>
<evidence type="ECO:0000256" key="1">
    <source>
        <dbReference type="ARBA" id="ARBA00004123"/>
    </source>
</evidence>
<keyword evidence="2" id="KW-0479">Metal-binding</keyword>
<name>A0A8H7SHQ0_9FUNG</name>
<keyword evidence="7" id="KW-0238">DNA-binding</keyword>
<feature type="domain" description="C2H2-type" evidence="13">
    <location>
        <begin position="62"/>
        <end position="90"/>
    </location>
</feature>
<keyword evidence="3" id="KW-0677">Repeat</keyword>
<keyword evidence="11" id="KW-0175">Coiled coil</keyword>
<evidence type="ECO:0000256" key="3">
    <source>
        <dbReference type="ARBA" id="ARBA00022737"/>
    </source>
</evidence>
<keyword evidence="9" id="KW-0539">Nucleus</keyword>
<dbReference type="GO" id="GO:0005634">
    <property type="term" value="C:nucleus"/>
    <property type="evidence" value="ECO:0007669"/>
    <property type="project" value="UniProtKB-SubCell"/>
</dbReference>
<dbReference type="GO" id="GO:0000977">
    <property type="term" value="F:RNA polymerase II transcription regulatory region sequence-specific DNA binding"/>
    <property type="evidence" value="ECO:0007669"/>
    <property type="project" value="TreeGrafter"/>
</dbReference>
<evidence type="ECO:0000256" key="12">
    <source>
        <dbReference type="SAM" id="MobiDB-lite"/>
    </source>
</evidence>
<proteinExistence type="predicted"/>
<dbReference type="InterPro" id="IPR013087">
    <property type="entry name" value="Znf_C2H2_type"/>
</dbReference>
<dbReference type="Gene3D" id="3.30.160.60">
    <property type="entry name" value="Classic Zinc Finger"/>
    <property type="match status" value="4"/>
</dbReference>
<evidence type="ECO:0000313" key="15">
    <source>
        <dbReference type="Proteomes" id="UP000613177"/>
    </source>
</evidence>
<dbReference type="AlphaFoldDB" id="A0A8H7SHQ0"/>
<evidence type="ECO:0000256" key="9">
    <source>
        <dbReference type="ARBA" id="ARBA00023242"/>
    </source>
</evidence>
<evidence type="ECO:0000256" key="5">
    <source>
        <dbReference type="ARBA" id="ARBA00022833"/>
    </source>
</evidence>
<comment type="subcellular location">
    <subcellularLocation>
        <location evidence="1">Nucleus</location>
    </subcellularLocation>
</comment>
<feature type="region of interest" description="Disordered" evidence="12">
    <location>
        <begin position="842"/>
        <end position="871"/>
    </location>
</feature>
<dbReference type="PANTHER" id="PTHR24409:SF295">
    <property type="entry name" value="AZ2-RELATED"/>
    <property type="match status" value="1"/>
</dbReference>
<sequence>MRLDATQTEIKQEEDLNKDILYGNVRDRPECAQAIDDVSCQICTAVFNTKEALLEHQTRLQYHCKQCNKCFKKEVRYWTHMVRVHPSESESDTDSLCCEDCKFKFPSAVSFDRHMAVIHQTGAVPLDQLKIVQDEIPPTANEFNYCTQCQFTFVRKNDFFTHLVRVHAINMELEPYPIQVHHPELVPDLNHPHYFCNACEYTFRNQDSFWQHVLKQHGILHQHPPDTYRSGRNKTFYDRISSKSYLKKAAPVENPEVVLANSKRCETCQITLARTSYKKHLRSIRHGYILASLKVQSGKVSRQKSKVASKQNQKKLKDTIAQLLQELEHRQKPLNGIVSNLLEQLQEHKEEVNEGGTEQNGYDELQNEDSVELHQPYVSIENAQLDINDNPCLICNRWSKPNDYKLSECRHRFEFPDRYGNKTPDINDPNHYCAACVRKFTRRETFIAHLIKQHGVPHRILVSKVNYDGVPDINNSDNTCTACERVYASERLFKLHLARVHSEHFQNAKVSRAATVSTVLNSSDASENRCGFCDRQYHSKRIFRAHVMDVHGLHVPEAEQPETEDNLPKPKAVVSRKRKTYTCDSCQTTFRVGRRYQFHMARVHGVKPQGEKLYLHDWINLNETPDLNGPVNTCTACKRKYASDHTFRRHLIQIHNMTLPEEAPKRSKLPIHQRSSVEPDVGDPRNWCASCDRVYSSKYSYRKHLRVRHLMNLPKYSIKTDPERENLRGHSPSKVKKVTAVAARTSPRVLKHSCGECDTTYFSKRELLIHMRFSHKIENVASRKRVSIDYNEDVPDANDTSNWCKACDKMFQSRGKYQNHLGRVHHMYLTVKEYAGQDELPSFAAEKSRRDSKKQKSVEPRKRAIQKKKTDAKDTAEMRILRCNECNDIFYDNLLYQIHLTEGHEKKLVLMKKKKKRVQWDLPQDADN</sequence>
<feature type="domain" description="C2H2-type" evidence="13">
    <location>
        <begin position="752"/>
        <end position="780"/>
    </location>
</feature>
<keyword evidence="8" id="KW-0804">Transcription</keyword>
<evidence type="ECO:0000256" key="8">
    <source>
        <dbReference type="ARBA" id="ARBA00023163"/>
    </source>
</evidence>
<dbReference type="GO" id="GO:0008270">
    <property type="term" value="F:zinc ion binding"/>
    <property type="evidence" value="ECO:0007669"/>
    <property type="project" value="UniProtKB-KW"/>
</dbReference>
<evidence type="ECO:0000256" key="11">
    <source>
        <dbReference type="SAM" id="Coils"/>
    </source>
</evidence>